<feature type="binding site" evidence="10">
    <location>
        <begin position="9"/>
        <end position="14"/>
    </location>
    <ligand>
        <name>substrate</name>
    </ligand>
</feature>
<comment type="caution">
    <text evidence="12">The sequence shown here is derived from an EMBL/GenBank/DDBJ whole genome shotgun (WGS) entry which is preliminary data.</text>
</comment>
<dbReference type="GO" id="GO:0017111">
    <property type="term" value="F:ribonucleoside triphosphate phosphatase activity"/>
    <property type="evidence" value="ECO:0007669"/>
    <property type="project" value="InterPro"/>
</dbReference>
<sequence length="198" mass="21192">MTRKIVLASNNAGKLREFSKLFETLDIQIVPQGELGVGEADEPHDTFVENALAKARHAAAATGLPALADDSGICVAALSGAPGVYSARYAGEPKSDARNNEKLLAELAGQTDRRAWYYAALVLVRRVDDPQPIIADGICLGEVLHAPQGDGGFGYDPLFWLPEFGRTVAEISADEKARISHRGRALRALVAKLEETGL</sequence>
<dbReference type="GO" id="GO:0005829">
    <property type="term" value="C:cytosol"/>
    <property type="evidence" value="ECO:0007669"/>
    <property type="project" value="TreeGrafter"/>
</dbReference>
<dbReference type="PANTHER" id="PTHR11067:SF9">
    <property type="entry name" value="INOSINE TRIPHOSPHATE PYROPHOSPHATASE"/>
    <property type="match status" value="1"/>
</dbReference>
<dbReference type="CDD" id="cd00515">
    <property type="entry name" value="HAM1"/>
    <property type="match status" value="1"/>
</dbReference>
<dbReference type="EC" id="3.6.1.66" evidence="10"/>
<gene>
    <name evidence="12" type="primary">rdgB</name>
    <name evidence="12" type="ORF">FAZ21_12960</name>
</gene>
<feature type="binding site" evidence="10">
    <location>
        <begin position="153"/>
        <end position="156"/>
    </location>
    <ligand>
        <name>substrate</name>
    </ligand>
</feature>
<evidence type="ECO:0000256" key="3">
    <source>
        <dbReference type="ARBA" id="ARBA00022723"/>
    </source>
</evidence>
<dbReference type="GO" id="GO:0035870">
    <property type="term" value="F:dITP diphosphatase activity"/>
    <property type="evidence" value="ECO:0007669"/>
    <property type="project" value="UniProtKB-UniRule"/>
</dbReference>
<dbReference type="RefSeq" id="WP_136773863.1">
    <property type="nucleotide sequence ID" value="NZ_CP156074.1"/>
</dbReference>
<keyword evidence="4 10" id="KW-0547">Nucleotide-binding</keyword>
<comment type="subunit">
    <text evidence="2 10">Homodimer.</text>
</comment>
<evidence type="ECO:0000256" key="4">
    <source>
        <dbReference type="ARBA" id="ARBA00022741"/>
    </source>
</evidence>
<keyword evidence="13" id="KW-1185">Reference proteome</keyword>
<feature type="binding site" evidence="10">
    <location>
        <position position="71"/>
    </location>
    <ligand>
        <name>substrate</name>
    </ligand>
</feature>
<protein>
    <recommendedName>
        <fullName evidence="10">dITP/XTP pyrophosphatase</fullName>
        <ecNumber evidence="10">3.6.1.66</ecNumber>
    </recommendedName>
    <alternativeName>
        <fullName evidence="10">Non-canonical purine NTP pyrophosphatase</fullName>
    </alternativeName>
    <alternativeName>
        <fullName evidence="10">Non-standard purine NTP pyrophosphatase</fullName>
    </alternativeName>
    <alternativeName>
        <fullName evidence="10">Nucleoside-triphosphate diphosphatase</fullName>
    </alternativeName>
    <alternativeName>
        <fullName evidence="10">Nucleoside-triphosphate pyrophosphatase</fullName>
        <shortName evidence="10">NTPase</shortName>
    </alternativeName>
</protein>
<dbReference type="AlphaFoldDB" id="A0A4U0PUE6"/>
<dbReference type="GO" id="GO:0000166">
    <property type="term" value="F:nucleotide binding"/>
    <property type="evidence" value="ECO:0007669"/>
    <property type="project" value="UniProtKB-KW"/>
</dbReference>
<evidence type="ECO:0000256" key="10">
    <source>
        <dbReference type="HAMAP-Rule" id="MF_01405"/>
    </source>
</evidence>
<accession>A0A4U0PUE6</accession>
<keyword evidence="3 10" id="KW-0479">Metal-binding</keyword>
<comment type="similarity">
    <text evidence="1 10 11">Belongs to the HAM1 NTPase family.</text>
</comment>
<dbReference type="NCBIfam" id="TIGR00042">
    <property type="entry name" value="RdgB/HAM1 family non-canonical purine NTP pyrophosphatase"/>
    <property type="match status" value="1"/>
</dbReference>
<evidence type="ECO:0000256" key="7">
    <source>
        <dbReference type="ARBA" id="ARBA00023080"/>
    </source>
</evidence>
<comment type="function">
    <text evidence="10">Pyrophosphatase that catalyzes the hydrolysis of nucleoside triphosphates to their monophosphate derivatives, with a high preference for the non-canonical purine nucleotides XTP (xanthosine triphosphate), dITP (deoxyinosine triphosphate) and ITP. Seems to function as a house-cleaning enzyme that removes non-canonical purine nucleotides from the nucleotide pool, thus preventing their incorporation into DNA/RNA and avoiding chromosomal lesions.</text>
</comment>
<dbReference type="GO" id="GO:0009146">
    <property type="term" value="P:purine nucleoside triphosphate catabolic process"/>
    <property type="evidence" value="ECO:0007669"/>
    <property type="project" value="UniProtKB-UniRule"/>
</dbReference>
<dbReference type="Proteomes" id="UP000310016">
    <property type="component" value="Unassembled WGS sequence"/>
</dbReference>
<proteinExistence type="inferred from homology"/>
<evidence type="ECO:0000256" key="6">
    <source>
        <dbReference type="ARBA" id="ARBA00022842"/>
    </source>
</evidence>
<feature type="binding site" evidence="10">
    <location>
        <position position="70"/>
    </location>
    <ligand>
        <name>Mg(2+)</name>
        <dbReference type="ChEBI" id="CHEBI:18420"/>
    </ligand>
</feature>
<evidence type="ECO:0000256" key="1">
    <source>
        <dbReference type="ARBA" id="ARBA00008023"/>
    </source>
</evidence>
<dbReference type="Gene3D" id="3.90.950.10">
    <property type="match status" value="1"/>
</dbReference>
<dbReference type="GO" id="GO:0036222">
    <property type="term" value="F:XTP diphosphatase activity"/>
    <property type="evidence" value="ECO:0007669"/>
    <property type="project" value="UniProtKB-UniRule"/>
</dbReference>
<evidence type="ECO:0000256" key="5">
    <source>
        <dbReference type="ARBA" id="ARBA00022801"/>
    </source>
</evidence>
<dbReference type="OrthoDB" id="9807456at2"/>
<organism evidence="12 13">
    <name type="scientific">Chitiniphilus eburneus</name>
    <dbReference type="NCBI Taxonomy" id="2571148"/>
    <lineage>
        <taxon>Bacteria</taxon>
        <taxon>Pseudomonadati</taxon>
        <taxon>Pseudomonadota</taxon>
        <taxon>Betaproteobacteria</taxon>
        <taxon>Neisseriales</taxon>
        <taxon>Chitinibacteraceae</taxon>
        <taxon>Chitiniphilus</taxon>
    </lineage>
</organism>
<comment type="cofactor">
    <cofactor evidence="10">
        <name>Mg(2+)</name>
        <dbReference type="ChEBI" id="CHEBI:18420"/>
    </cofactor>
    <text evidence="10">Binds 1 Mg(2+) ion per subunit.</text>
</comment>
<feature type="active site" description="Proton acceptor" evidence="10">
    <location>
        <position position="70"/>
    </location>
</feature>
<keyword evidence="5 10" id="KW-0378">Hydrolase</keyword>
<dbReference type="SUPFAM" id="SSF52972">
    <property type="entry name" value="ITPase-like"/>
    <property type="match status" value="1"/>
</dbReference>
<keyword evidence="6 10" id="KW-0460">Magnesium</keyword>
<evidence type="ECO:0000256" key="11">
    <source>
        <dbReference type="RuleBase" id="RU003781"/>
    </source>
</evidence>
<dbReference type="InterPro" id="IPR029001">
    <property type="entry name" value="ITPase-like_fam"/>
</dbReference>
<dbReference type="GO" id="GO:0009117">
    <property type="term" value="P:nucleotide metabolic process"/>
    <property type="evidence" value="ECO:0007669"/>
    <property type="project" value="UniProtKB-KW"/>
</dbReference>
<keyword evidence="7 10" id="KW-0546">Nucleotide metabolism</keyword>
<comment type="catalytic activity">
    <reaction evidence="9 10">
        <text>XTP + H2O = XMP + diphosphate + H(+)</text>
        <dbReference type="Rhea" id="RHEA:28610"/>
        <dbReference type="ChEBI" id="CHEBI:15377"/>
        <dbReference type="ChEBI" id="CHEBI:15378"/>
        <dbReference type="ChEBI" id="CHEBI:33019"/>
        <dbReference type="ChEBI" id="CHEBI:57464"/>
        <dbReference type="ChEBI" id="CHEBI:61314"/>
        <dbReference type="EC" id="3.6.1.66"/>
    </reaction>
</comment>
<dbReference type="GO" id="GO:0036220">
    <property type="term" value="F:ITP diphosphatase activity"/>
    <property type="evidence" value="ECO:0007669"/>
    <property type="project" value="UniProtKB-UniRule"/>
</dbReference>
<feature type="binding site" evidence="10">
    <location>
        <position position="176"/>
    </location>
    <ligand>
        <name>substrate</name>
    </ligand>
</feature>
<evidence type="ECO:0000256" key="9">
    <source>
        <dbReference type="ARBA" id="ARBA00052017"/>
    </source>
</evidence>
<dbReference type="Pfam" id="PF01725">
    <property type="entry name" value="Ham1p_like"/>
    <property type="match status" value="1"/>
</dbReference>
<feature type="binding site" evidence="10">
    <location>
        <begin position="181"/>
        <end position="182"/>
    </location>
    <ligand>
        <name>substrate</name>
    </ligand>
</feature>
<dbReference type="EMBL" id="SUMF01000015">
    <property type="protein sequence ID" value="TJZ72035.1"/>
    <property type="molecule type" value="Genomic_DNA"/>
</dbReference>
<feature type="binding site" evidence="10">
    <location>
        <position position="41"/>
    </location>
    <ligand>
        <name>Mg(2+)</name>
        <dbReference type="ChEBI" id="CHEBI:18420"/>
    </ligand>
</feature>
<comment type="catalytic activity">
    <reaction evidence="10">
        <text>ITP + H2O = IMP + diphosphate + H(+)</text>
        <dbReference type="Rhea" id="RHEA:29399"/>
        <dbReference type="ChEBI" id="CHEBI:15377"/>
        <dbReference type="ChEBI" id="CHEBI:15378"/>
        <dbReference type="ChEBI" id="CHEBI:33019"/>
        <dbReference type="ChEBI" id="CHEBI:58053"/>
        <dbReference type="ChEBI" id="CHEBI:61402"/>
        <dbReference type="EC" id="3.6.1.66"/>
    </reaction>
</comment>
<dbReference type="GO" id="GO:0046872">
    <property type="term" value="F:metal ion binding"/>
    <property type="evidence" value="ECO:0007669"/>
    <property type="project" value="UniProtKB-KW"/>
</dbReference>
<evidence type="ECO:0000313" key="12">
    <source>
        <dbReference type="EMBL" id="TJZ72035.1"/>
    </source>
</evidence>
<reference evidence="12 13" key="1">
    <citation type="submission" date="2019-04" db="EMBL/GenBank/DDBJ databases">
        <title>Chitiniphilus eburnea sp. nov., a novel chitinolytic bacterium isolated from aquaculture sludge.</title>
        <authorList>
            <person name="Sheng M."/>
        </authorList>
    </citation>
    <scope>NUCLEOTIDE SEQUENCE [LARGE SCALE GENOMIC DNA]</scope>
    <source>
        <strain evidence="12 13">HX-2-15</strain>
    </source>
</reference>
<name>A0A4U0PUE6_9NEIS</name>
<evidence type="ECO:0000256" key="2">
    <source>
        <dbReference type="ARBA" id="ARBA00011738"/>
    </source>
</evidence>
<dbReference type="PANTHER" id="PTHR11067">
    <property type="entry name" value="INOSINE TRIPHOSPHATE PYROPHOSPHATASE/HAM1 PROTEIN"/>
    <property type="match status" value="1"/>
</dbReference>
<dbReference type="InterPro" id="IPR020922">
    <property type="entry name" value="dITP/XTP_pyrophosphatase"/>
</dbReference>
<dbReference type="InterPro" id="IPR002637">
    <property type="entry name" value="RdgB/HAM1"/>
</dbReference>
<comment type="catalytic activity">
    <reaction evidence="8 10">
        <text>dITP + H2O = dIMP + diphosphate + H(+)</text>
        <dbReference type="Rhea" id="RHEA:28342"/>
        <dbReference type="ChEBI" id="CHEBI:15377"/>
        <dbReference type="ChEBI" id="CHEBI:15378"/>
        <dbReference type="ChEBI" id="CHEBI:33019"/>
        <dbReference type="ChEBI" id="CHEBI:61194"/>
        <dbReference type="ChEBI" id="CHEBI:61382"/>
        <dbReference type="EC" id="3.6.1.66"/>
    </reaction>
</comment>
<dbReference type="HAMAP" id="MF_01405">
    <property type="entry name" value="Non_canon_purine_NTPase"/>
    <property type="match status" value="1"/>
</dbReference>
<evidence type="ECO:0000313" key="13">
    <source>
        <dbReference type="Proteomes" id="UP000310016"/>
    </source>
</evidence>
<evidence type="ECO:0000256" key="8">
    <source>
        <dbReference type="ARBA" id="ARBA00051875"/>
    </source>
</evidence>
<dbReference type="FunFam" id="3.90.950.10:FF:000001">
    <property type="entry name" value="dITP/XTP pyrophosphatase"/>
    <property type="match status" value="1"/>
</dbReference>